<gene>
    <name evidence="1" type="ORF">D7319_11275</name>
</gene>
<dbReference type="EMBL" id="RBDX01000007">
    <property type="protein sequence ID" value="RKN09638.1"/>
    <property type="molecule type" value="Genomic_DNA"/>
</dbReference>
<organism evidence="1 2">
    <name type="scientific">Streptomyces radicis</name>
    <dbReference type="NCBI Taxonomy" id="1750517"/>
    <lineage>
        <taxon>Bacteria</taxon>
        <taxon>Bacillati</taxon>
        <taxon>Actinomycetota</taxon>
        <taxon>Actinomycetes</taxon>
        <taxon>Kitasatosporales</taxon>
        <taxon>Streptomycetaceae</taxon>
        <taxon>Streptomyces</taxon>
    </lineage>
</organism>
<proteinExistence type="predicted"/>
<evidence type="ECO:0000313" key="1">
    <source>
        <dbReference type="EMBL" id="RKN09638.1"/>
    </source>
</evidence>
<protein>
    <recommendedName>
        <fullName evidence="3">Minor tail protein</fullName>
    </recommendedName>
</protein>
<comment type="caution">
    <text evidence="1">The sequence shown here is derived from an EMBL/GenBank/DDBJ whole genome shotgun (WGS) entry which is preliminary data.</text>
</comment>
<accession>A0A3A9W933</accession>
<evidence type="ECO:0008006" key="3">
    <source>
        <dbReference type="Google" id="ProtNLM"/>
    </source>
</evidence>
<name>A0A3A9W933_9ACTN</name>
<reference evidence="1 2" key="1">
    <citation type="submission" date="2018-09" db="EMBL/GenBank/DDBJ databases">
        <title>Streptomyces sp. nov. DS1-2, an endophytic actinomycete isolated from roots of Dendrobium scabrilingue.</title>
        <authorList>
            <person name="Kuncharoen N."/>
            <person name="Kudo T."/>
            <person name="Ohkuma M."/>
            <person name="Yuki M."/>
            <person name="Tanasupawat S."/>
        </authorList>
    </citation>
    <scope>NUCLEOTIDE SEQUENCE [LARGE SCALE GENOMIC DNA]</scope>
    <source>
        <strain evidence="1 2">AZ1-7</strain>
    </source>
</reference>
<dbReference type="Proteomes" id="UP000275024">
    <property type="component" value="Unassembled WGS sequence"/>
</dbReference>
<dbReference type="AlphaFoldDB" id="A0A3A9W933"/>
<evidence type="ECO:0000313" key="2">
    <source>
        <dbReference type="Proteomes" id="UP000275024"/>
    </source>
</evidence>
<sequence>MPETTSAPFRVLFTDLLSDQPRDVLPVSGLRFDDYIGRSGALSGTLPVPDRATAQRVQRAVIPGRTAVWVVKGSAVWWGGIVWTLTPSMDERGFVSADLQAATFDSYLDHRIVFDTLTSGRADQFDAARQLVDYAQSLPGGDIGITMDDAQTSGVARDHTVTGTDMTRVREALDQLASAEGGFEWRIRATGTPDGGRRKVLQLGYPVIRTGDRPVMLTHPGNVLSYSWPEDATEAANVWRSRGATQNSNQATNSEPMLSELLTRAADLAAGWPRLDGSSDYNTVRDRQTLNAHASADLAAARPVTIPALRVRLDELTPDLIGRTVRLRVNDVWHGAGLDASYRVVGWQATPEERGSGGSAEIYLEG</sequence>